<protein>
    <submittedName>
        <fullName evidence="2">Uncharacterized protein</fullName>
    </submittedName>
</protein>
<evidence type="ECO:0000313" key="2">
    <source>
        <dbReference type="EMBL" id="CAF9916132.1"/>
    </source>
</evidence>
<organism evidence="2 3">
    <name type="scientific">Imshaugia aleurites</name>
    <dbReference type="NCBI Taxonomy" id="172621"/>
    <lineage>
        <taxon>Eukaryota</taxon>
        <taxon>Fungi</taxon>
        <taxon>Dikarya</taxon>
        <taxon>Ascomycota</taxon>
        <taxon>Pezizomycotina</taxon>
        <taxon>Lecanoromycetes</taxon>
        <taxon>OSLEUM clade</taxon>
        <taxon>Lecanoromycetidae</taxon>
        <taxon>Lecanorales</taxon>
        <taxon>Lecanorineae</taxon>
        <taxon>Parmeliaceae</taxon>
        <taxon>Imshaugia</taxon>
    </lineage>
</organism>
<keyword evidence="3" id="KW-1185">Reference proteome</keyword>
<feature type="compositionally biased region" description="Acidic residues" evidence="1">
    <location>
        <begin position="103"/>
        <end position="118"/>
    </location>
</feature>
<proteinExistence type="predicted"/>
<dbReference type="OrthoDB" id="10337526at2759"/>
<comment type="caution">
    <text evidence="2">The sequence shown here is derived from an EMBL/GenBank/DDBJ whole genome shotgun (WGS) entry which is preliminary data.</text>
</comment>
<sequence length="118" mass="13287">MDGTSWLFFEDSRRPKSLDLRLRNERDKNGCYSIELIVHQKSHRDSSDMPHLTVLGKGVVGDDDNNELLDFSEEEALGLGNVVDEDSESDEGTVIDKDRDSDEGTVIDELTDIEELSD</sequence>
<evidence type="ECO:0000256" key="1">
    <source>
        <dbReference type="SAM" id="MobiDB-lite"/>
    </source>
</evidence>
<dbReference type="Proteomes" id="UP000664534">
    <property type="component" value="Unassembled WGS sequence"/>
</dbReference>
<dbReference type="AlphaFoldDB" id="A0A8H3I5X6"/>
<name>A0A8H3I5X6_9LECA</name>
<feature type="region of interest" description="Disordered" evidence="1">
    <location>
        <begin position="76"/>
        <end position="118"/>
    </location>
</feature>
<feature type="compositionally biased region" description="Acidic residues" evidence="1">
    <location>
        <begin position="83"/>
        <end position="93"/>
    </location>
</feature>
<evidence type="ECO:0000313" key="3">
    <source>
        <dbReference type="Proteomes" id="UP000664534"/>
    </source>
</evidence>
<dbReference type="EMBL" id="CAJPDT010000016">
    <property type="protein sequence ID" value="CAF9916132.1"/>
    <property type="molecule type" value="Genomic_DNA"/>
</dbReference>
<reference evidence="2" key="1">
    <citation type="submission" date="2021-03" db="EMBL/GenBank/DDBJ databases">
        <authorList>
            <person name="Tagirdzhanova G."/>
        </authorList>
    </citation>
    <scope>NUCLEOTIDE SEQUENCE</scope>
</reference>
<gene>
    <name evidence="2" type="ORF">IMSHALPRED_002986</name>
</gene>
<accession>A0A8H3I5X6</accession>